<dbReference type="AlphaFoldDB" id="A0A7W4I4J7"/>
<evidence type="ECO:0000256" key="4">
    <source>
        <dbReference type="ARBA" id="ARBA00022989"/>
    </source>
</evidence>
<sequence>MNSNTMIMIAALLMTIGGIFSACYLLFSRMEQEGRRTLRLRQLHELSVGEANAVRTIDGRIWFRFLERIGVFFARSGLLSAKTLGELQQTLSSVSFLGTRFLPVFIGAKAVTLVVGIVVGWLIHEETRSDGMLYLVLSLGAPVVGLLAPDFVVKRMQAHYLRNVDQGIPDALDMLVICAEAGLPIEAAIGRVGREMTAVNRSVANEFRLTAQEMGVASDRRDVFLHFGERTNLSSMRRIGSALNQTLQAGSSVTQALRVLSVEMRKDALTEYEARAARLPVLLTLPMILFILPVVFLVVGGPAAVTVMHALGR</sequence>
<evidence type="ECO:0000256" key="3">
    <source>
        <dbReference type="ARBA" id="ARBA00022692"/>
    </source>
</evidence>
<comment type="subcellular location">
    <subcellularLocation>
        <location evidence="1">Cell membrane</location>
        <topology evidence="1">Multi-pass membrane protein</topology>
    </subcellularLocation>
</comment>
<gene>
    <name evidence="8" type="ORF">HLH33_06875</name>
</gene>
<evidence type="ECO:0000256" key="2">
    <source>
        <dbReference type="ARBA" id="ARBA00022475"/>
    </source>
</evidence>
<feature type="transmembrane region" description="Helical" evidence="6">
    <location>
        <begin position="6"/>
        <end position="27"/>
    </location>
</feature>
<name>A0A7W4I4J7_GLUDI</name>
<evidence type="ECO:0000256" key="5">
    <source>
        <dbReference type="ARBA" id="ARBA00023136"/>
    </source>
</evidence>
<reference evidence="8 9" key="1">
    <citation type="submission" date="2020-04" db="EMBL/GenBank/DDBJ databases">
        <title>Description of novel Gluconacetobacter.</title>
        <authorList>
            <person name="Sombolestani A."/>
        </authorList>
    </citation>
    <scope>NUCLEOTIDE SEQUENCE [LARGE SCALE GENOMIC DNA]</scope>
    <source>
        <strain evidence="8 9">LMG 7603</strain>
    </source>
</reference>
<accession>A0A7W4I4J7</accession>
<dbReference type="PANTHER" id="PTHR35007">
    <property type="entry name" value="INTEGRAL MEMBRANE PROTEIN-RELATED"/>
    <property type="match status" value="1"/>
</dbReference>
<keyword evidence="3 6" id="KW-0812">Transmembrane</keyword>
<dbReference type="Pfam" id="PF00482">
    <property type="entry name" value="T2SSF"/>
    <property type="match status" value="1"/>
</dbReference>
<evidence type="ECO:0000313" key="8">
    <source>
        <dbReference type="EMBL" id="MBB2156032.1"/>
    </source>
</evidence>
<dbReference type="Proteomes" id="UP000550787">
    <property type="component" value="Unassembled WGS sequence"/>
</dbReference>
<comment type="caution">
    <text evidence="8">The sequence shown here is derived from an EMBL/GenBank/DDBJ whole genome shotgun (WGS) entry which is preliminary data.</text>
</comment>
<dbReference type="GO" id="GO:0005886">
    <property type="term" value="C:plasma membrane"/>
    <property type="evidence" value="ECO:0007669"/>
    <property type="project" value="UniProtKB-SubCell"/>
</dbReference>
<evidence type="ECO:0000313" key="9">
    <source>
        <dbReference type="Proteomes" id="UP000550787"/>
    </source>
</evidence>
<evidence type="ECO:0000256" key="1">
    <source>
        <dbReference type="ARBA" id="ARBA00004651"/>
    </source>
</evidence>
<protein>
    <submittedName>
        <fullName evidence="8">Type II secretion system F family protein</fullName>
    </submittedName>
</protein>
<dbReference type="RefSeq" id="WP_012225178.1">
    <property type="nucleotide sequence ID" value="NZ_JABEQG010000009.1"/>
</dbReference>
<dbReference type="InterPro" id="IPR018076">
    <property type="entry name" value="T2SS_GspF_dom"/>
</dbReference>
<proteinExistence type="predicted"/>
<dbReference type="EMBL" id="JABEQG010000009">
    <property type="protein sequence ID" value="MBB2156032.1"/>
    <property type="molecule type" value="Genomic_DNA"/>
</dbReference>
<feature type="transmembrane region" description="Helical" evidence="6">
    <location>
        <begin position="135"/>
        <end position="153"/>
    </location>
</feature>
<keyword evidence="2" id="KW-1003">Cell membrane</keyword>
<evidence type="ECO:0000259" key="7">
    <source>
        <dbReference type="Pfam" id="PF00482"/>
    </source>
</evidence>
<organism evidence="8 9">
    <name type="scientific">Gluconacetobacter diazotrophicus</name>
    <name type="common">Acetobacter diazotrophicus</name>
    <dbReference type="NCBI Taxonomy" id="33996"/>
    <lineage>
        <taxon>Bacteria</taxon>
        <taxon>Pseudomonadati</taxon>
        <taxon>Pseudomonadota</taxon>
        <taxon>Alphaproteobacteria</taxon>
        <taxon>Acetobacterales</taxon>
        <taxon>Acetobacteraceae</taxon>
        <taxon>Gluconacetobacter</taxon>
    </lineage>
</organism>
<dbReference type="OMA" id="IMMLEVR"/>
<keyword evidence="5 6" id="KW-0472">Membrane</keyword>
<feature type="transmembrane region" description="Helical" evidence="6">
    <location>
        <begin position="101"/>
        <end position="123"/>
    </location>
</feature>
<keyword evidence="4 6" id="KW-1133">Transmembrane helix</keyword>
<feature type="domain" description="Type II secretion system protein GspF" evidence="7">
    <location>
        <begin position="172"/>
        <end position="299"/>
    </location>
</feature>
<feature type="transmembrane region" description="Helical" evidence="6">
    <location>
        <begin position="281"/>
        <end position="305"/>
    </location>
</feature>
<evidence type="ECO:0000256" key="6">
    <source>
        <dbReference type="SAM" id="Phobius"/>
    </source>
</evidence>
<dbReference type="PANTHER" id="PTHR35007:SF2">
    <property type="entry name" value="PILUS ASSEMBLE PROTEIN"/>
    <property type="match status" value="1"/>
</dbReference>